<evidence type="ECO:0000313" key="2">
    <source>
        <dbReference type="EMBL" id="OJD64646.1"/>
    </source>
</evidence>
<evidence type="ECO:0000256" key="1">
    <source>
        <dbReference type="SAM" id="Phobius"/>
    </source>
</evidence>
<comment type="caution">
    <text evidence="2">The sequence shown here is derived from an EMBL/GenBank/DDBJ whole genome shotgun (WGS) entry which is preliminary data.</text>
</comment>
<name>A0A1J9TEL4_9BACI</name>
<feature type="transmembrane region" description="Helical" evidence="1">
    <location>
        <begin position="20"/>
        <end position="39"/>
    </location>
</feature>
<evidence type="ECO:0000313" key="3">
    <source>
        <dbReference type="Proteomes" id="UP000181873"/>
    </source>
</evidence>
<keyword evidence="1" id="KW-0812">Transmembrane</keyword>
<reference evidence="2 3" key="1">
    <citation type="submission" date="2016-06" db="EMBL/GenBank/DDBJ databases">
        <title>First insights into the genetic diversity and population structure of in the Bacillus cereus group bacteria from diverse marine environments.</title>
        <authorList>
            <person name="Liu Y."/>
            <person name="Lai Q."/>
            <person name="Shao Z."/>
        </authorList>
    </citation>
    <scope>NUCLEOTIDE SEQUENCE [LARGE SCALE GENOMIC DNA]</scope>
    <source>
        <strain evidence="2 3">N35-10-2</strain>
    </source>
</reference>
<keyword evidence="1" id="KW-0472">Membrane</keyword>
<protein>
    <recommendedName>
        <fullName evidence="4">Group-specific protein</fullName>
    </recommendedName>
</protein>
<evidence type="ECO:0008006" key="4">
    <source>
        <dbReference type="Google" id="ProtNLM"/>
    </source>
</evidence>
<keyword evidence="1" id="KW-1133">Transmembrane helix</keyword>
<sequence>MMKVICEKRGFLVKMNRRKLVSNISMAMLLMGLIAFIFMNKESEIKDFPVPMSAIHINDEKEEAYKYISVMPITKASGWENLGENGHTVSFKKGERNVTVIHYPGELTYYLFEKKVNMGDKIKM</sequence>
<accession>A0A1J9TEL4</accession>
<organism evidence="2 3">
    <name type="scientific">Bacillus albus</name>
    <dbReference type="NCBI Taxonomy" id="2026189"/>
    <lineage>
        <taxon>Bacteria</taxon>
        <taxon>Bacillati</taxon>
        <taxon>Bacillota</taxon>
        <taxon>Bacilli</taxon>
        <taxon>Bacillales</taxon>
        <taxon>Bacillaceae</taxon>
        <taxon>Bacillus</taxon>
        <taxon>Bacillus cereus group</taxon>
    </lineage>
</organism>
<dbReference type="RefSeq" id="WP_071758190.1">
    <property type="nucleotide sequence ID" value="NZ_CBCSIO010000033.1"/>
</dbReference>
<dbReference type="EMBL" id="MAOE01000083">
    <property type="protein sequence ID" value="OJD64646.1"/>
    <property type="molecule type" value="Genomic_DNA"/>
</dbReference>
<dbReference type="Proteomes" id="UP000181873">
    <property type="component" value="Unassembled WGS sequence"/>
</dbReference>
<proteinExistence type="predicted"/>
<gene>
    <name evidence="2" type="ORF">BAU25_11820</name>
</gene>
<dbReference type="AlphaFoldDB" id="A0A1J9TEL4"/>